<proteinExistence type="predicted"/>
<sequence length="167" mass="18917">MNRSSSEPRNRAVDEDISEYEFSESDTSGNECIVKAEKFSRRDTPPINVHYSESEEDREDKESVLAVPTHLSGQPDLPPNPVSNALIAYNDSTSSAPQTAEQGGEARLYKKLLEMKENRGNYRKLGEPIGETSNNRKSSEIRFALENYLRPDINMFIVCHRFLAAYI</sequence>
<name>A0A6A6DQS4_9PEZI</name>
<feature type="compositionally biased region" description="Acidic residues" evidence="1">
    <location>
        <begin position="15"/>
        <end position="24"/>
    </location>
</feature>
<organism evidence="2 3">
    <name type="scientific">Zopfia rhizophila CBS 207.26</name>
    <dbReference type="NCBI Taxonomy" id="1314779"/>
    <lineage>
        <taxon>Eukaryota</taxon>
        <taxon>Fungi</taxon>
        <taxon>Dikarya</taxon>
        <taxon>Ascomycota</taxon>
        <taxon>Pezizomycotina</taxon>
        <taxon>Dothideomycetes</taxon>
        <taxon>Dothideomycetes incertae sedis</taxon>
        <taxon>Zopfiaceae</taxon>
        <taxon>Zopfia</taxon>
    </lineage>
</organism>
<evidence type="ECO:0000256" key="1">
    <source>
        <dbReference type="SAM" id="MobiDB-lite"/>
    </source>
</evidence>
<keyword evidence="3" id="KW-1185">Reference proteome</keyword>
<dbReference type="Proteomes" id="UP000800200">
    <property type="component" value="Unassembled WGS sequence"/>
</dbReference>
<gene>
    <name evidence="2" type="ORF">K469DRAFT_692189</name>
</gene>
<accession>A0A6A6DQS4</accession>
<reference evidence="2" key="1">
    <citation type="journal article" date="2020" name="Stud. Mycol.">
        <title>101 Dothideomycetes genomes: a test case for predicting lifestyles and emergence of pathogens.</title>
        <authorList>
            <person name="Haridas S."/>
            <person name="Albert R."/>
            <person name="Binder M."/>
            <person name="Bloem J."/>
            <person name="Labutti K."/>
            <person name="Salamov A."/>
            <person name="Andreopoulos B."/>
            <person name="Baker S."/>
            <person name="Barry K."/>
            <person name="Bills G."/>
            <person name="Bluhm B."/>
            <person name="Cannon C."/>
            <person name="Castanera R."/>
            <person name="Culley D."/>
            <person name="Daum C."/>
            <person name="Ezra D."/>
            <person name="Gonzalez J."/>
            <person name="Henrissat B."/>
            <person name="Kuo A."/>
            <person name="Liang C."/>
            <person name="Lipzen A."/>
            <person name="Lutzoni F."/>
            <person name="Magnuson J."/>
            <person name="Mondo S."/>
            <person name="Nolan M."/>
            <person name="Ohm R."/>
            <person name="Pangilinan J."/>
            <person name="Park H.-J."/>
            <person name="Ramirez L."/>
            <person name="Alfaro M."/>
            <person name="Sun H."/>
            <person name="Tritt A."/>
            <person name="Yoshinaga Y."/>
            <person name="Zwiers L.-H."/>
            <person name="Turgeon B."/>
            <person name="Goodwin S."/>
            <person name="Spatafora J."/>
            <person name="Crous P."/>
            <person name="Grigoriev I."/>
        </authorList>
    </citation>
    <scope>NUCLEOTIDE SEQUENCE</scope>
    <source>
        <strain evidence="2">CBS 207.26</strain>
    </source>
</reference>
<dbReference type="EMBL" id="ML994653">
    <property type="protein sequence ID" value="KAF2181335.1"/>
    <property type="molecule type" value="Genomic_DNA"/>
</dbReference>
<protein>
    <submittedName>
        <fullName evidence="2">Uncharacterized protein</fullName>
    </submittedName>
</protein>
<feature type="compositionally biased region" description="Basic and acidic residues" evidence="1">
    <location>
        <begin position="1"/>
        <end position="14"/>
    </location>
</feature>
<dbReference type="AlphaFoldDB" id="A0A6A6DQS4"/>
<evidence type="ECO:0000313" key="3">
    <source>
        <dbReference type="Proteomes" id="UP000800200"/>
    </source>
</evidence>
<feature type="region of interest" description="Disordered" evidence="1">
    <location>
        <begin position="1"/>
        <end position="28"/>
    </location>
</feature>
<evidence type="ECO:0000313" key="2">
    <source>
        <dbReference type="EMBL" id="KAF2181335.1"/>
    </source>
</evidence>